<dbReference type="Gene3D" id="1.10.1370.10">
    <property type="entry name" value="Neurolysin, domain 3"/>
    <property type="match status" value="1"/>
</dbReference>
<dbReference type="GO" id="GO:0006508">
    <property type="term" value="P:proteolysis"/>
    <property type="evidence" value="ECO:0007669"/>
    <property type="project" value="UniProtKB-KW"/>
</dbReference>
<evidence type="ECO:0000256" key="8">
    <source>
        <dbReference type="ARBA" id="ARBA00023049"/>
    </source>
</evidence>
<dbReference type="SUPFAM" id="SSF55486">
    <property type="entry name" value="Metalloproteases ('zincins'), catalytic domain"/>
    <property type="match status" value="1"/>
</dbReference>
<evidence type="ECO:0000256" key="7">
    <source>
        <dbReference type="ARBA" id="ARBA00022833"/>
    </source>
</evidence>
<reference evidence="11 12" key="1">
    <citation type="submission" date="2021-07" db="EMBL/GenBank/DDBJ databases">
        <title>The Aristolochia fimbriata genome: insights into angiosperm evolution, floral development and chemical biosynthesis.</title>
        <authorList>
            <person name="Jiao Y."/>
        </authorList>
    </citation>
    <scope>NUCLEOTIDE SEQUENCE [LARGE SCALE GENOMIC DNA]</scope>
    <source>
        <strain evidence="11">IBCAS-2021</strain>
        <tissue evidence="11">Leaf</tissue>
    </source>
</reference>
<dbReference type="InterPro" id="IPR045090">
    <property type="entry name" value="Pept_M3A_M3B"/>
</dbReference>
<dbReference type="InterPro" id="IPR024080">
    <property type="entry name" value="Neurolysin/TOP_N"/>
</dbReference>
<dbReference type="PANTHER" id="PTHR11804">
    <property type="entry name" value="PROTEASE M3 THIMET OLIGOPEPTIDASE-RELATED"/>
    <property type="match status" value="1"/>
</dbReference>
<dbReference type="GO" id="GO:0046872">
    <property type="term" value="F:metal ion binding"/>
    <property type="evidence" value="ECO:0007669"/>
    <property type="project" value="UniProtKB-UniRule"/>
</dbReference>
<keyword evidence="12" id="KW-1185">Reference proteome</keyword>
<name>A0AAV7EE97_ARIFI</name>
<keyword evidence="8 9" id="KW-0482">Metalloprotease</keyword>
<evidence type="ECO:0000313" key="12">
    <source>
        <dbReference type="Proteomes" id="UP000825729"/>
    </source>
</evidence>
<evidence type="ECO:0000256" key="6">
    <source>
        <dbReference type="ARBA" id="ARBA00022801"/>
    </source>
</evidence>
<dbReference type="Pfam" id="PF01432">
    <property type="entry name" value="Peptidase_M3"/>
    <property type="match status" value="1"/>
</dbReference>
<protein>
    <recommendedName>
        <fullName evidence="10">Peptidase M3A/M3B catalytic domain-containing protein</fullName>
    </recommendedName>
</protein>
<dbReference type="GO" id="GO:0005737">
    <property type="term" value="C:cytoplasm"/>
    <property type="evidence" value="ECO:0007669"/>
    <property type="project" value="UniProtKB-SubCell"/>
</dbReference>
<keyword evidence="3" id="KW-0963">Cytoplasm</keyword>
<dbReference type="Gene3D" id="3.40.390.10">
    <property type="entry name" value="Collagenase (Catalytic Domain)"/>
    <property type="match status" value="1"/>
</dbReference>
<keyword evidence="7 9" id="KW-0862">Zinc</keyword>
<dbReference type="CDD" id="cd06455">
    <property type="entry name" value="M3A_TOP"/>
    <property type="match status" value="1"/>
</dbReference>
<dbReference type="Proteomes" id="UP000825729">
    <property type="component" value="Unassembled WGS sequence"/>
</dbReference>
<keyword evidence="5 9" id="KW-0479">Metal-binding</keyword>
<dbReference type="EMBL" id="JAINDJ010000005">
    <property type="protein sequence ID" value="KAG9446425.1"/>
    <property type="molecule type" value="Genomic_DNA"/>
</dbReference>
<dbReference type="InterPro" id="IPR024079">
    <property type="entry name" value="MetalloPept_cat_dom_sf"/>
</dbReference>
<evidence type="ECO:0000256" key="3">
    <source>
        <dbReference type="ARBA" id="ARBA00022490"/>
    </source>
</evidence>
<evidence type="ECO:0000313" key="11">
    <source>
        <dbReference type="EMBL" id="KAG9446425.1"/>
    </source>
</evidence>
<dbReference type="AlphaFoldDB" id="A0AAV7EE97"/>
<comment type="subcellular location">
    <subcellularLocation>
        <location evidence="1">Cytoplasm</location>
    </subcellularLocation>
</comment>
<accession>A0AAV7EE97</accession>
<keyword evidence="6 9" id="KW-0378">Hydrolase</keyword>
<gene>
    <name evidence="11" type="ORF">H6P81_012553</name>
</gene>
<dbReference type="FunFam" id="1.20.1050.40:FF:000001">
    <property type="entry name" value="Thimet oligopeptidase 1"/>
    <property type="match status" value="1"/>
</dbReference>
<dbReference type="InterPro" id="IPR024077">
    <property type="entry name" value="Neurolysin/TOP_dom2"/>
</dbReference>
<dbReference type="GO" id="GO:0006518">
    <property type="term" value="P:peptide metabolic process"/>
    <property type="evidence" value="ECO:0007669"/>
    <property type="project" value="TreeGrafter"/>
</dbReference>
<evidence type="ECO:0000256" key="1">
    <source>
        <dbReference type="ARBA" id="ARBA00004496"/>
    </source>
</evidence>
<evidence type="ECO:0000259" key="10">
    <source>
        <dbReference type="Pfam" id="PF01432"/>
    </source>
</evidence>
<evidence type="ECO:0000256" key="9">
    <source>
        <dbReference type="RuleBase" id="RU003435"/>
    </source>
</evidence>
<feature type="domain" description="Peptidase M3A/M3B catalytic" evidence="10">
    <location>
        <begin position="249"/>
        <end position="691"/>
    </location>
</feature>
<dbReference type="GO" id="GO:0004222">
    <property type="term" value="F:metalloendopeptidase activity"/>
    <property type="evidence" value="ECO:0007669"/>
    <property type="project" value="InterPro"/>
</dbReference>
<proteinExistence type="inferred from homology"/>
<keyword evidence="4 9" id="KW-0645">Protease</keyword>
<evidence type="ECO:0000256" key="4">
    <source>
        <dbReference type="ARBA" id="ARBA00022670"/>
    </source>
</evidence>
<sequence>MAKGRKERRILAFTGAAALLAVSVNLLISAIKSQKKRKKKELPGLSISVKLSASEITKLADHVIAKSKEVHDSVAAVPLDKVTYVNTILPLAELEALQFPLVLSCVFQKMVNPSAEVRKASAEAERRIDAHLCMCSKREDVYRVIKTFAARGEWMSSETKQYVYCLVRDFERNGMNLTLSKREEIERLRKEIDELSLHFISNLNEDRTFLLFNESELSGLPSEFIKSLDRADCGKVRVSLSSHHVLPILEHCKVGSTRRMVAVAQGQRCGEDNLRILESLVQLRHKLARLLGYSSYADYAIEHRMAKSSSEVFEFLEDLSAHLTELASRELCLLKELKKKEEGESTFGVEDIKYYVRRAEEQRFDLDLGVVKQYFPANVVLTGLFKIFEDLFGLKFEEISEPEVWDGDVRLFSAVNLSSKELIGYFFLDLYFREGKYNHTCVMALQSGCMSSTGVRQIPVALLAANFQKDNYKALVLLNFSDVVTLFHEFSHVIHHICNRASFARFSGLRVEPDLVEISGQLIENWCYEASSLKLMSGFDQDISKALPDEMCRMLQGRRDSFSALKLKQELLLCFFDQIIHSSENVDMVELLKHLYPKVMLGIPFLEGTKPASCFLRLAVGYEATCYSSLWSEVFSADIFASKFQGHLQNQSLGLLFREKVMAPGGARDSMAILIDFLGRRPSIQAYIERKNRYSI</sequence>
<dbReference type="Gene3D" id="1.20.1050.40">
    <property type="entry name" value="Endopeptidase. Chain P, domain 1"/>
    <property type="match status" value="1"/>
</dbReference>
<dbReference type="InterPro" id="IPR001567">
    <property type="entry name" value="Pept_M3A_M3B_dom"/>
</dbReference>
<organism evidence="11 12">
    <name type="scientific">Aristolochia fimbriata</name>
    <name type="common">White veined hardy Dutchman's pipe vine</name>
    <dbReference type="NCBI Taxonomy" id="158543"/>
    <lineage>
        <taxon>Eukaryota</taxon>
        <taxon>Viridiplantae</taxon>
        <taxon>Streptophyta</taxon>
        <taxon>Embryophyta</taxon>
        <taxon>Tracheophyta</taxon>
        <taxon>Spermatophyta</taxon>
        <taxon>Magnoliopsida</taxon>
        <taxon>Magnoliidae</taxon>
        <taxon>Piperales</taxon>
        <taxon>Aristolochiaceae</taxon>
        <taxon>Aristolochia</taxon>
    </lineage>
</organism>
<comment type="similarity">
    <text evidence="2 9">Belongs to the peptidase M3 family.</text>
</comment>
<dbReference type="PANTHER" id="PTHR11804:SF82">
    <property type="entry name" value="THIMET OLIGOPEPTIDASE-RELATED"/>
    <property type="match status" value="1"/>
</dbReference>
<evidence type="ECO:0000256" key="2">
    <source>
        <dbReference type="ARBA" id="ARBA00006040"/>
    </source>
</evidence>
<comment type="caution">
    <text evidence="11">The sequence shown here is derived from an EMBL/GenBank/DDBJ whole genome shotgun (WGS) entry which is preliminary data.</text>
</comment>
<evidence type="ECO:0000256" key="5">
    <source>
        <dbReference type="ARBA" id="ARBA00022723"/>
    </source>
</evidence>
<comment type="cofactor">
    <cofactor evidence="9">
        <name>Zn(2+)</name>
        <dbReference type="ChEBI" id="CHEBI:29105"/>
    </cofactor>
    <text evidence="9">Binds 1 zinc ion.</text>
</comment>